<evidence type="ECO:0000313" key="3">
    <source>
        <dbReference type="Proteomes" id="UP000191160"/>
    </source>
</evidence>
<evidence type="ECO:0000313" key="2">
    <source>
        <dbReference type="EMBL" id="OOV85026.1"/>
    </source>
</evidence>
<dbReference type="SUPFAM" id="SSF51182">
    <property type="entry name" value="RmlC-like cupins"/>
    <property type="match status" value="1"/>
</dbReference>
<dbReference type="InterPro" id="IPR014710">
    <property type="entry name" value="RmlC-like_jellyroll"/>
</dbReference>
<proteinExistence type="predicted"/>
<keyword evidence="3" id="KW-1185">Reference proteome</keyword>
<dbReference type="InterPro" id="IPR025979">
    <property type="entry name" value="ChrR-like_cupin_dom"/>
</dbReference>
<gene>
    <name evidence="2" type="ORF">B1202_05280</name>
</gene>
<dbReference type="InterPro" id="IPR011051">
    <property type="entry name" value="RmlC_Cupin_sf"/>
</dbReference>
<dbReference type="AlphaFoldDB" id="A0A1T1H5A9"/>
<protein>
    <submittedName>
        <fullName evidence="2">Cupin</fullName>
    </submittedName>
</protein>
<evidence type="ECO:0000259" key="1">
    <source>
        <dbReference type="Pfam" id="PF12973"/>
    </source>
</evidence>
<dbReference type="Pfam" id="PF12973">
    <property type="entry name" value="Cupin_7"/>
    <property type="match status" value="1"/>
</dbReference>
<comment type="caution">
    <text evidence="2">The sequence shown here is derived from an EMBL/GenBank/DDBJ whole genome shotgun (WGS) entry which is preliminary data.</text>
</comment>
<dbReference type="Gene3D" id="2.60.120.10">
    <property type="entry name" value="Jelly Rolls"/>
    <property type="match status" value="1"/>
</dbReference>
<organism evidence="2 3">
    <name type="scientific">Acinetobacter amyesii</name>
    <dbReference type="NCBI Taxonomy" id="2942470"/>
    <lineage>
        <taxon>Bacteria</taxon>
        <taxon>Pseudomonadati</taxon>
        <taxon>Pseudomonadota</taxon>
        <taxon>Gammaproteobacteria</taxon>
        <taxon>Moraxellales</taxon>
        <taxon>Moraxellaceae</taxon>
        <taxon>Acinetobacter</taxon>
    </lineage>
</organism>
<reference evidence="2 3" key="1">
    <citation type="submission" date="2017-02" db="EMBL/GenBank/DDBJ databases">
        <title>Acinetobacter sp. ANC 4945, whole genome shotgun sequencing project.</title>
        <authorList>
            <person name="Radolfova-Krizova L."/>
            <person name="Al Atrouni A."/>
            <person name="Nemec A."/>
        </authorList>
    </citation>
    <scope>NUCLEOTIDE SEQUENCE [LARGE SCALE GENOMIC DNA]</scope>
    <source>
        <strain evidence="2 3">ANC 4945</strain>
    </source>
</reference>
<accession>A0A1T1H5A9</accession>
<sequence>MNVQNKAINQYAEDMPYQLPQVPYMPQEIVTQDVLSEMLKDDDLWVPSSENGCVSFKPLLLSVSGGYFINLLKVKKSGILSRHRHNGPVHAFVLKGRWHYLEHDWVAEENSFAFEPPGEAHTLYVPEDVDEMITLFTVYGGYIYVDPYGKAEGYEDVFTKLEQARAHYRKLGIPDSELEKIIR</sequence>
<dbReference type="EMBL" id="MVKX01000002">
    <property type="protein sequence ID" value="OOV85026.1"/>
    <property type="molecule type" value="Genomic_DNA"/>
</dbReference>
<dbReference type="RefSeq" id="WP_078189525.1">
    <property type="nucleotide sequence ID" value="NZ_JAMCOZ010000017.1"/>
</dbReference>
<feature type="domain" description="ChrR-like cupin" evidence="1">
    <location>
        <begin position="43"/>
        <end position="137"/>
    </location>
</feature>
<dbReference type="CDD" id="cd20302">
    <property type="entry name" value="cupin_DAD"/>
    <property type="match status" value="1"/>
</dbReference>
<dbReference type="Proteomes" id="UP000191160">
    <property type="component" value="Unassembled WGS sequence"/>
</dbReference>
<name>A0A1T1H5A9_9GAMM</name>